<dbReference type="EMBL" id="CP065053">
    <property type="protein sequence ID" value="QPI49700.1"/>
    <property type="molecule type" value="Genomic_DNA"/>
</dbReference>
<evidence type="ECO:0000313" key="2">
    <source>
        <dbReference type="EMBL" id="QPI49700.1"/>
    </source>
</evidence>
<gene>
    <name evidence="2" type="ORF">IV454_30500</name>
</gene>
<dbReference type="Pfam" id="PF13376">
    <property type="entry name" value="OmdA"/>
    <property type="match status" value="1"/>
</dbReference>
<evidence type="ECO:0000313" key="3">
    <source>
        <dbReference type="Proteomes" id="UP000662888"/>
    </source>
</evidence>
<feature type="compositionally biased region" description="Low complexity" evidence="1">
    <location>
        <begin position="12"/>
        <end position="23"/>
    </location>
</feature>
<feature type="compositionally biased region" description="Basic and acidic residues" evidence="1">
    <location>
        <begin position="1"/>
        <end position="11"/>
    </location>
</feature>
<accession>A0AA49A8J3</accession>
<proteinExistence type="predicted"/>
<keyword evidence="3" id="KW-1185">Reference proteome</keyword>
<feature type="region of interest" description="Disordered" evidence="1">
    <location>
        <begin position="1"/>
        <end position="23"/>
    </location>
</feature>
<sequence>MSKNRRSEVGETTKTAPAPDDTPRAFASQAAWAQWLAEHHASSRGVWLRHAKKGAPQATVTYQEALEVALCFGWIDGQKRSEDQHHWLQRWTPRAARSIWSRVNRDKALGFIAEGKMQPAGLAEVERAQQDGRWDAAYEPASAAQVPPDLEAAFDAHPGAREFFATLNGQNRYAVLFRIQTAVKPDMRARRIATYAAMLARGETLHPLMARKT</sequence>
<name>A0AA49A8J3_9BURK</name>
<evidence type="ECO:0000256" key="1">
    <source>
        <dbReference type="SAM" id="MobiDB-lite"/>
    </source>
</evidence>
<protein>
    <submittedName>
        <fullName evidence="2">YdeI/OmpD-associated family protein</fullName>
    </submittedName>
</protein>
<dbReference type="Proteomes" id="UP000662888">
    <property type="component" value="Chromosome"/>
</dbReference>
<organism evidence="2 3">
    <name type="scientific">Massilia antarctica</name>
    <dbReference type="NCBI Taxonomy" id="2765360"/>
    <lineage>
        <taxon>Bacteria</taxon>
        <taxon>Pseudomonadati</taxon>
        <taxon>Pseudomonadota</taxon>
        <taxon>Betaproteobacteria</taxon>
        <taxon>Burkholderiales</taxon>
        <taxon>Oxalobacteraceae</taxon>
        <taxon>Telluria group</taxon>
        <taxon>Massilia</taxon>
    </lineage>
</organism>
<reference evidence="2 3" key="1">
    <citation type="submission" date="2020-11" db="EMBL/GenBank/DDBJ databases">
        <authorList>
            <person name="Sun Q."/>
        </authorList>
    </citation>
    <scope>NUCLEOTIDE SEQUENCE [LARGE SCALE GENOMIC DNA]</scope>
    <source>
        <strain evidence="2 3">P8398</strain>
    </source>
</reference>